<name>A0A841BY34_9ACTN</name>
<evidence type="ECO:0000259" key="5">
    <source>
        <dbReference type="PROSITE" id="PS50075"/>
    </source>
</evidence>
<evidence type="ECO:0000313" key="7">
    <source>
        <dbReference type="Proteomes" id="UP000587527"/>
    </source>
</evidence>
<dbReference type="InterPro" id="IPR006162">
    <property type="entry name" value="Ppantetheine_attach_site"/>
</dbReference>
<feature type="domain" description="Carrier" evidence="5">
    <location>
        <begin position="490"/>
        <end position="565"/>
    </location>
</feature>
<dbReference type="SMART" id="SM00823">
    <property type="entry name" value="PKS_PP"/>
    <property type="match status" value="1"/>
</dbReference>
<dbReference type="SUPFAM" id="SSF47336">
    <property type="entry name" value="ACP-like"/>
    <property type="match status" value="1"/>
</dbReference>
<dbReference type="Gene3D" id="1.10.1200.10">
    <property type="entry name" value="ACP-like"/>
    <property type="match status" value="1"/>
</dbReference>
<dbReference type="GO" id="GO:0043041">
    <property type="term" value="P:amino acid activation for nonribosomal peptide biosynthetic process"/>
    <property type="evidence" value="ECO:0007669"/>
    <property type="project" value="TreeGrafter"/>
</dbReference>
<protein>
    <submittedName>
        <fullName evidence="6">Acyl-CoA synthetase (AMP-forming)/AMP-acid ligase II/acyl carrier protein</fullName>
    </submittedName>
</protein>
<comment type="caution">
    <text evidence="6">The sequence shown here is derived from an EMBL/GenBank/DDBJ whole genome shotgun (WGS) entry which is preliminary data.</text>
</comment>
<dbReference type="EMBL" id="JACHMN010000003">
    <property type="protein sequence ID" value="MBB5872575.1"/>
    <property type="molecule type" value="Genomic_DNA"/>
</dbReference>
<dbReference type="Gene3D" id="3.30.559.10">
    <property type="entry name" value="Chloramphenicol acetyltransferase-like domain"/>
    <property type="match status" value="1"/>
</dbReference>
<dbReference type="Gene3D" id="3.30.300.30">
    <property type="match status" value="1"/>
</dbReference>
<dbReference type="PROSITE" id="PS00455">
    <property type="entry name" value="AMP_BINDING"/>
    <property type="match status" value="1"/>
</dbReference>
<reference evidence="6 7" key="1">
    <citation type="submission" date="2020-08" db="EMBL/GenBank/DDBJ databases">
        <title>Sequencing the genomes of 1000 actinobacteria strains.</title>
        <authorList>
            <person name="Klenk H.-P."/>
        </authorList>
    </citation>
    <scope>NUCLEOTIDE SEQUENCE [LARGE SCALE GENOMIC DNA]</scope>
    <source>
        <strain evidence="6 7">DSM 45362</strain>
    </source>
</reference>
<proteinExistence type="predicted"/>
<organism evidence="6 7">
    <name type="scientific">Allocatelliglobosispora scoriae</name>
    <dbReference type="NCBI Taxonomy" id="643052"/>
    <lineage>
        <taxon>Bacteria</taxon>
        <taxon>Bacillati</taxon>
        <taxon>Actinomycetota</taxon>
        <taxon>Actinomycetes</taxon>
        <taxon>Micromonosporales</taxon>
        <taxon>Micromonosporaceae</taxon>
        <taxon>Allocatelliglobosispora</taxon>
    </lineage>
</organism>
<dbReference type="PANTHER" id="PTHR45527">
    <property type="entry name" value="NONRIBOSOMAL PEPTIDE SYNTHETASE"/>
    <property type="match status" value="1"/>
</dbReference>
<dbReference type="InterPro" id="IPR020806">
    <property type="entry name" value="PKS_PP-bd"/>
</dbReference>
<keyword evidence="6" id="KW-0436">Ligase</keyword>
<feature type="compositionally biased region" description="Low complexity" evidence="4">
    <location>
        <begin position="587"/>
        <end position="603"/>
    </location>
</feature>
<evidence type="ECO:0000256" key="1">
    <source>
        <dbReference type="ARBA" id="ARBA00001957"/>
    </source>
</evidence>
<dbReference type="InterPro" id="IPR001242">
    <property type="entry name" value="Condensation_dom"/>
</dbReference>
<dbReference type="InterPro" id="IPR036736">
    <property type="entry name" value="ACP-like_sf"/>
</dbReference>
<dbReference type="Pfam" id="PF00668">
    <property type="entry name" value="Condensation"/>
    <property type="match status" value="1"/>
</dbReference>
<dbReference type="Pfam" id="PF00501">
    <property type="entry name" value="AMP-binding"/>
    <property type="match status" value="1"/>
</dbReference>
<evidence type="ECO:0000256" key="3">
    <source>
        <dbReference type="ARBA" id="ARBA00022553"/>
    </source>
</evidence>
<feature type="region of interest" description="Disordered" evidence="4">
    <location>
        <begin position="576"/>
        <end position="604"/>
    </location>
</feature>
<dbReference type="PROSITE" id="PS50075">
    <property type="entry name" value="CARRIER"/>
    <property type="match status" value="1"/>
</dbReference>
<comment type="cofactor">
    <cofactor evidence="1">
        <name>pantetheine 4'-phosphate</name>
        <dbReference type="ChEBI" id="CHEBI:47942"/>
    </cofactor>
</comment>
<dbReference type="InterPro" id="IPR045851">
    <property type="entry name" value="AMP-bd_C_sf"/>
</dbReference>
<dbReference type="InterPro" id="IPR025110">
    <property type="entry name" value="AMP-bd_C"/>
</dbReference>
<evidence type="ECO:0000256" key="2">
    <source>
        <dbReference type="ARBA" id="ARBA00022450"/>
    </source>
</evidence>
<dbReference type="GO" id="GO:0044550">
    <property type="term" value="P:secondary metabolite biosynthetic process"/>
    <property type="evidence" value="ECO:0007669"/>
    <property type="project" value="TreeGrafter"/>
</dbReference>
<accession>A0A841BY34</accession>
<dbReference type="AlphaFoldDB" id="A0A841BY34"/>
<dbReference type="InterPro" id="IPR000873">
    <property type="entry name" value="AMP-dep_synth/lig_dom"/>
</dbReference>
<dbReference type="InterPro" id="IPR023213">
    <property type="entry name" value="CAT-like_dom_sf"/>
</dbReference>
<dbReference type="InterPro" id="IPR042099">
    <property type="entry name" value="ANL_N_sf"/>
</dbReference>
<sequence length="1047" mass="110233">MTPLTIPELLAARAADQPGHVALLAADGTGTGGGEGLTAAQWQSRSIEIGHGLLRHGIQPGDRVGLVFGGSGWLDYAIAFTAVTAVGAVAVPLSERLPPTRIREALDHCGATATIGAGGLDLAQLAGGPTTDLGVRPAPDSLAQIIYTSGTTGTPKGVGATHANLTFGLDPVRRPLGHSRHLLHAFPIGTNAAQSMLCTSLVARPTTVVASRFDPDEFAKLAEAHAVGTLCVVPAMAIALLEAAVFDRHDLGSVVLVASSAAPLPPAIARDLAAALPEATIVNNYTSTESAPAFTSMVFDPQRPASVGRPAGGARLRIGPPESPVAAADEVGEVWLRSETATRSYYADANATAATFRQGWVRMGDLGYVDADGYLYLVDRAADIITTGAHKVSTLRVEAALHEHPAVVEAAVLGLPHRVMGSTVAGAVVLREGGSLDDVRAFLGARLAPHELPTRLIALDVLPRNDGGKVRKADLRELFTLAAAPTRSGPPTTPTEVALAGLWRELLRGPAPSLDDDFFALGGDSLGATRLASAAAERFEVEVPVSLIFETPSLAGQAARLADQIAAAQAAAALQDRRNSSRVGPEADSGADADGTGSSADDTNSSRVAAILGDGAFAGGGIALTSTQESMLAWMWATGEPRDVGPISVGIRVRDQLDPALLERALSLVIARHDALRTVFTRVDGVTTARVLDECPPIVTVVDADTDERAAELVRADREGLFDLASGPLVRAVVVRIADDDHVLGLAVHHLVFDGASMGVLLGEVGIAYSALRTGTRPRERAVRLAYREFVAWTRESWARTLPHWRTTLAGAPAYLEPFRGRAEVGRIRSASLEFTVAPETTEALRRVATEHAATPFMVIAACWSAVLSHWTGTHDIMIMSPVPGRTRPGTESLIGCLVQSLLLRVDTSGDPTFAELLARTRSAALAALDNQHYPFAEFYDKHQGASWLRVESWAGPAHFPGLVSESFELPRALDADWPTPGGEPDRQAPEFAVVEQPDGSLSAWLLWNHHAFARSTMDEMAADLSRCLATAGADPHIRTAQLLNLE</sequence>
<dbReference type="Proteomes" id="UP000587527">
    <property type="component" value="Unassembled WGS sequence"/>
</dbReference>
<dbReference type="PROSITE" id="PS00012">
    <property type="entry name" value="PHOSPHOPANTETHEINE"/>
    <property type="match status" value="1"/>
</dbReference>
<dbReference type="GO" id="GO:0031177">
    <property type="term" value="F:phosphopantetheine binding"/>
    <property type="evidence" value="ECO:0007669"/>
    <property type="project" value="InterPro"/>
</dbReference>
<keyword evidence="7" id="KW-1185">Reference proteome</keyword>
<evidence type="ECO:0000313" key="6">
    <source>
        <dbReference type="EMBL" id="MBB5872575.1"/>
    </source>
</evidence>
<dbReference type="RefSeq" id="WP_184842430.1">
    <property type="nucleotide sequence ID" value="NZ_JACHMN010000003.1"/>
</dbReference>
<dbReference type="PANTHER" id="PTHR45527:SF1">
    <property type="entry name" value="FATTY ACID SYNTHASE"/>
    <property type="match status" value="1"/>
</dbReference>
<gene>
    <name evidence="6" type="ORF">F4553_006009</name>
</gene>
<dbReference type="GO" id="GO:0016874">
    <property type="term" value="F:ligase activity"/>
    <property type="evidence" value="ECO:0007669"/>
    <property type="project" value="UniProtKB-KW"/>
</dbReference>
<dbReference type="Gene3D" id="3.30.559.30">
    <property type="entry name" value="Nonribosomal peptide synthetase, condensation domain"/>
    <property type="match status" value="1"/>
</dbReference>
<keyword evidence="2" id="KW-0596">Phosphopantetheine</keyword>
<dbReference type="InterPro" id="IPR020845">
    <property type="entry name" value="AMP-binding_CS"/>
</dbReference>
<dbReference type="Gene3D" id="3.40.50.12780">
    <property type="entry name" value="N-terminal domain of ligase-like"/>
    <property type="match status" value="1"/>
</dbReference>
<dbReference type="CDD" id="cd04433">
    <property type="entry name" value="AFD_class_I"/>
    <property type="match status" value="1"/>
</dbReference>
<dbReference type="Pfam" id="PF13193">
    <property type="entry name" value="AMP-binding_C"/>
    <property type="match status" value="1"/>
</dbReference>
<dbReference type="CDD" id="cd19531">
    <property type="entry name" value="LCL_NRPS-like"/>
    <property type="match status" value="1"/>
</dbReference>
<keyword evidence="3" id="KW-0597">Phosphoprotein</keyword>
<dbReference type="InterPro" id="IPR009081">
    <property type="entry name" value="PP-bd_ACP"/>
</dbReference>
<evidence type="ECO:0000256" key="4">
    <source>
        <dbReference type="SAM" id="MobiDB-lite"/>
    </source>
</evidence>
<dbReference type="Pfam" id="PF00550">
    <property type="entry name" value="PP-binding"/>
    <property type="match status" value="1"/>
</dbReference>
<dbReference type="GO" id="GO:0005737">
    <property type="term" value="C:cytoplasm"/>
    <property type="evidence" value="ECO:0007669"/>
    <property type="project" value="TreeGrafter"/>
</dbReference>
<dbReference type="SUPFAM" id="SSF52777">
    <property type="entry name" value="CoA-dependent acyltransferases"/>
    <property type="match status" value="2"/>
</dbReference>
<dbReference type="GO" id="GO:0008610">
    <property type="term" value="P:lipid biosynthetic process"/>
    <property type="evidence" value="ECO:0007669"/>
    <property type="project" value="UniProtKB-ARBA"/>
</dbReference>
<dbReference type="SUPFAM" id="SSF56801">
    <property type="entry name" value="Acetyl-CoA synthetase-like"/>
    <property type="match status" value="1"/>
</dbReference>